<gene>
    <name evidence="1" type="ORF">LSP00402_LOCUS3618</name>
</gene>
<sequence>MMLKSFSTKDLLQMRKAYVQKSEEDHRNAIENLRNTLVRNDRFMRTHALPQDHDSQQHQVEKYLVDLQRKVSQNERVIEDFRSRCEQHLDDVNLLGTKNRTRARSIVHACMRKM</sequence>
<protein>
    <submittedName>
        <fullName evidence="1">Uncharacterized protein</fullName>
    </submittedName>
</protein>
<name>A0A7S2TI52_9EUKA</name>
<accession>A0A7S2TI52</accession>
<reference evidence="1" key="1">
    <citation type="submission" date="2021-01" db="EMBL/GenBank/DDBJ databases">
        <authorList>
            <person name="Corre E."/>
            <person name="Pelletier E."/>
            <person name="Niang G."/>
            <person name="Scheremetjew M."/>
            <person name="Finn R."/>
            <person name="Kale V."/>
            <person name="Holt S."/>
            <person name="Cochrane G."/>
            <person name="Meng A."/>
            <person name="Brown T."/>
            <person name="Cohen L."/>
        </authorList>
    </citation>
    <scope>NUCLEOTIDE SEQUENCE</scope>
    <source>
        <strain evidence="1">CCMP622</strain>
    </source>
</reference>
<proteinExistence type="predicted"/>
<dbReference type="EMBL" id="HBHP01005818">
    <property type="protein sequence ID" value="CAD9751254.1"/>
    <property type="molecule type" value="Transcribed_RNA"/>
</dbReference>
<evidence type="ECO:0000313" key="1">
    <source>
        <dbReference type="EMBL" id="CAD9751254.1"/>
    </source>
</evidence>
<dbReference type="AlphaFoldDB" id="A0A7S2TI52"/>
<organism evidence="1">
    <name type="scientific">Lotharella oceanica</name>
    <dbReference type="NCBI Taxonomy" id="641309"/>
    <lineage>
        <taxon>Eukaryota</taxon>
        <taxon>Sar</taxon>
        <taxon>Rhizaria</taxon>
        <taxon>Cercozoa</taxon>
        <taxon>Chlorarachniophyceae</taxon>
        <taxon>Lotharella</taxon>
    </lineage>
</organism>